<dbReference type="GO" id="GO:0046914">
    <property type="term" value="F:transition metal ion binding"/>
    <property type="evidence" value="ECO:0007669"/>
    <property type="project" value="InterPro"/>
</dbReference>
<dbReference type="InterPro" id="IPR049054">
    <property type="entry name" value="CN_hydtase_beta-like_N"/>
</dbReference>
<dbReference type="EMBL" id="JZWI01000019">
    <property type="protein sequence ID" value="KLN55132.1"/>
    <property type="molecule type" value="Genomic_DNA"/>
</dbReference>
<gene>
    <name evidence="9" type="ORF">VPARA_38210</name>
</gene>
<proteinExistence type="inferred from homology"/>
<dbReference type="EC" id="4.2.1.84" evidence="5"/>
<dbReference type="Gene3D" id="2.30.30.50">
    <property type="match status" value="1"/>
</dbReference>
<evidence type="ECO:0000256" key="5">
    <source>
        <dbReference type="PIRNR" id="PIRNR001427"/>
    </source>
</evidence>
<keyword evidence="10" id="KW-1185">Reference proteome</keyword>
<dbReference type="InterPro" id="IPR008990">
    <property type="entry name" value="Elect_transpt_acc-like_dom_sf"/>
</dbReference>
<dbReference type="PIRSF" id="PIRSF001427">
    <property type="entry name" value="NHase_beta"/>
    <property type="match status" value="1"/>
</dbReference>
<dbReference type="Pfam" id="PF21006">
    <property type="entry name" value="NHase_beta_N"/>
    <property type="match status" value="1"/>
</dbReference>
<feature type="domain" description="Nitrile hydratase beta subunit-like N-terminal" evidence="8">
    <location>
        <begin position="6"/>
        <end position="110"/>
    </location>
</feature>
<dbReference type="InterPro" id="IPR024690">
    <property type="entry name" value="CN_hydtase_beta_dom_C"/>
</dbReference>
<evidence type="ECO:0000256" key="4">
    <source>
        <dbReference type="ARBA" id="ARBA00044877"/>
    </source>
</evidence>
<feature type="region of interest" description="Disordered" evidence="6">
    <location>
        <begin position="1"/>
        <end position="23"/>
    </location>
</feature>
<evidence type="ECO:0000256" key="3">
    <source>
        <dbReference type="ARBA" id="ARBA00023239"/>
    </source>
</evidence>
<comment type="caution">
    <text evidence="9">The sequence shown here is derived from an EMBL/GenBank/DDBJ whole genome shotgun (WGS) entry which is preliminary data.</text>
</comment>
<dbReference type="Proteomes" id="UP000035170">
    <property type="component" value="Unassembled WGS sequence"/>
</dbReference>
<name>A0A0H2M301_VARPD</name>
<dbReference type="AlphaFoldDB" id="A0A0H2M301"/>
<evidence type="ECO:0000256" key="2">
    <source>
        <dbReference type="ARBA" id="ARBA00009098"/>
    </source>
</evidence>
<accession>A0A0H2M301</accession>
<sequence length="221" mass="23950">MSYLTHADLGGQPGFGPVTPEPEGELFHAAWEPRALALTLAMGATGSWNIDASRAVRETLPGYENLSYYQIWLGALEQLMLQRGQVFPDELASGEMRHPAAPVARVLQAAAVPAVLAKGSPTQRPEPGPARFAVGQPVRMHLGKVDHHTRLPGYVQGKRGVIEHVHGAHVFADAHAQGQGEQPQWLYTVVFDEAELWGEGAPRQNLAVSVDAWESYLEPAA</sequence>
<dbReference type="GO" id="GO:0018822">
    <property type="term" value="F:nitrile hydratase activity"/>
    <property type="evidence" value="ECO:0007669"/>
    <property type="project" value="UniProtKB-EC"/>
</dbReference>
<feature type="domain" description="Nitrile hydratase beta subunit" evidence="7">
    <location>
        <begin position="121"/>
        <end position="219"/>
    </location>
</feature>
<dbReference type="InterPro" id="IPR042262">
    <property type="entry name" value="CN_hydtase_beta_C"/>
</dbReference>
<dbReference type="PATRIC" id="fig|34073.19.peg.3911"/>
<keyword evidence="3 5" id="KW-0456">Lyase</keyword>
<comment type="catalytic activity">
    <reaction evidence="4 5">
        <text>an aliphatic primary amide = an aliphatic nitrile + H2O</text>
        <dbReference type="Rhea" id="RHEA:12673"/>
        <dbReference type="ChEBI" id="CHEBI:15377"/>
        <dbReference type="ChEBI" id="CHEBI:65285"/>
        <dbReference type="ChEBI" id="CHEBI:80291"/>
        <dbReference type="EC" id="4.2.1.84"/>
    </reaction>
</comment>
<dbReference type="Gene3D" id="1.10.472.20">
    <property type="entry name" value="Nitrile hydratase, beta subunit"/>
    <property type="match status" value="1"/>
</dbReference>
<reference evidence="9 10" key="1">
    <citation type="submission" date="2015-03" db="EMBL/GenBank/DDBJ databases">
        <title>Genome sequence of Variovorax paradoxus TBEA6.</title>
        <authorList>
            <person name="Poehlein A."/>
            <person name="Schuldes J."/>
            <person name="Wuebbeler J.H."/>
            <person name="Hiessl S."/>
            <person name="Steinbuechel A."/>
            <person name="Daniel R."/>
        </authorList>
    </citation>
    <scope>NUCLEOTIDE SEQUENCE [LARGE SCALE GENOMIC DNA]</scope>
    <source>
        <strain evidence="9 10">TBEA6</strain>
    </source>
</reference>
<evidence type="ECO:0000313" key="9">
    <source>
        <dbReference type="EMBL" id="KLN55132.1"/>
    </source>
</evidence>
<evidence type="ECO:0000259" key="8">
    <source>
        <dbReference type="Pfam" id="PF21006"/>
    </source>
</evidence>
<evidence type="ECO:0000259" key="7">
    <source>
        <dbReference type="Pfam" id="PF02211"/>
    </source>
</evidence>
<dbReference type="SUPFAM" id="SSF50090">
    <property type="entry name" value="Electron transport accessory proteins"/>
    <property type="match status" value="1"/>
</dbReference>
<comment type="function">
    <text evidence="1 5">NHase catalyzes the hydration of various nitrile compounds to the corresponding amides.</text>
</comment>
<dbReference type="Pfam" id="PF02211">
    <property type="entry name" value="NHase_beta_C"/>
    <property type="match status" value="1"/>
</dbReference>
<protein>
    <recommendedName>
        <fullName evidence="5">Nitrile hydratase subunit beta</fullName>
        <shortName evidence="5">NHase</shortName>
        <ecNumber evidence="5">4.2.1.84</ecNumber>
    </recommendedName>
</protein>
<comment type="similarity">
    <text evidence="2 5">Belongs to the nitrile hydratase subunit beta family.</text>
</comment>
<dbReference type="InterPro" id="IPR003168">
    <property type="entry name" value="Nitrile_hydratase_bsu"/>
</dbReference>
<organism evidence="9 10">
    <name type="scientific">Variovorax paradoxus</name>
    <dbReference type="NCBI Taxonomy" id="34073"/>
    <lineage>
        <taxon>Bacteria</taxon>
        <taxon>Pseudomonadati</taxon>
        <taxon>Pseudomonadota</taxon>
        <taxon>Betaproteobacteria</taxon>
        <taxon>Burkholderiales</taxon>
        <taxon>Comamonadaceae</taxon>
        <taxon>Variovorax</taxon>
    </lineage>
</organism>
<evidence type="ECO:0000256" key="1">
    <source>
        <dbReference type="ARBA" id="ARBA00004042"/>
    </source>
</evidence>
<evidence type="ECO:0000256" key="6">
    <source>
        <dbReference type="SAM" id="MobiDB-lite"/>
    </source>
</evidence>
<evidence type="ECO:0000313" key="10">
    <source>
        <dbReference type="Proteomes" id="UP000035170"/>
    </source>
</evidence>
<dbReference type="NCBIfam" id="TIGR03888">
    <property type="entry name" value="nitrile_beta"/>
    <property type="match status" value="1"/>
</dbReference>
<dbReference type="RefSeq" id="WP_047785640.1">
    <property type="nucleotide sequence ID" value="NZ_JZWI01000019.1"/>
</dbReference>